<dbReference type="InterPro" id="IPR001584">
    <property type="entry name" value="Integrase_cat-core"/>
</dbReference>
<dbReference type="InterPro" id="IPR012337">
    <property type="entry name" value="RNaseH-like_sf"/>
</dbReference>
<evidence type="ECO:0000313" key="2">
    <source>
        <dbReference type="EMBL" id="EQD30514.1"/>
    </source>
</evidence>
<gene>
    <name evidence="3" type="ORF">B1B_01151</name>
    <name evidence="2" type="ORF">B2A_14094</name>
</gene>
<dbReference type="NCBIfam" id="NF033516">
    <property type="entry name" value="transpos_IS3"/>
    <property type="match status" value="1"/>
</dbReference>
<dbReference type="PANTHER" id="PTHR46889">
    <property type="entry name" value="TRANSPOSASE INSF FOR INSERTION SEQUENCE IS3B-RELATED"/>
    <property type="match status" value="1"/>
</dbReference>
<evidence type="ECO:0000259" key="1">
    <source>
        <dbReference type="PROSITE" id="PS50994"/>
    </source>
</evidence>
<dbReference type="EMBL" id="AUZY01000825">
    <property type="protein sequence ID" value="EQD77279.1"/>
    <property type="molecule type" value="Genomic_DNA"/>
</dbReference>
<sequence>MISLSDRQHVVSLIDEAVTGGARRRSAAAILGLSVRTVERWRSEGVGVIRTDARPTAVRPPSPRCLSVAERAEVLEIARSPAFASLPPSQIVPKLADQGRYVASESTFYRLLKAADLQHPRGRAHAPIRRHRPTSHCATGPRQVWCWDITWLAAAVKGTYYYWYMILDLYSRKIVAHEVHAAESAEHASHLIRRASLAEGLAGRLLVLHSDNGGAMKGSTMLATLEALGIAPSFSRPRVSNDNPYAEALFRTGKYRPEYPTQPFTDLAAAQAWVLRFVRWYNEDHQHSGIRFVTPAQRHSGEALPIIEHRQQVYEHARAQHPERWSQTLRNWDLPTEVWLNPERIKSEPLSEVA</sequence>
<dbReference type="PROSITE" id="PS50994">
    <property type="entry name" value="INTEGRASE"/>
    <property type="match status" value="1"/>
</dbReference>
<reference evidence="3" key="1">
    <citation type="submission" date="2013-08" db="EMBL/GenBank/DDBJ databases">
        <authorList>
            <person name="Mendez C."/>
            <person name="Richter M."/>
            <person name="Ferrer M."/>
            <person name="Sanchez J."/>
        </authorList>
    </citation>
    <scope>NUCLEOTIDE SEQUENCE</scope>
</reference>
<dbReference type="Pfam" id="PF00665">
    <property type="entry name" value="rve"/>
    <property type="match status" value="1"/>
</dbReference>
<comment type="caution">
    <text evidence="3">The sequence shown here is derived from an EMBL/GenBank/DDBJ whole genome shotgun (WGS) entry which is preliminary data.</text>
</comment>
<dbReference type="SUPFAM" id="SSF46689">
    <property type="entry name" value="Homeodomain-like"/>
    <property type="match status" value="1"/>
</dbReference>
<dbReference type="SUPFAM" id="SSF53098">
    <property type="entry name" value="Ribonuclease H-like"/>
    <property type="match status" value="1"/>
</dbReference>
<dbReference type="PANTHER" id="PTHR46889:SF4">
    <property type="entry name" value="TRANSPOSASE INSO FOR INSERTION SEQUENCE ELEMENT IS911B-RELATED"/>
    <property type="match status" value="1"/>
</dbReference>
<accession>T1D758</accession>
<dbReference type="GO" id="GO:0003676">
    <property type="term" value="F:nucleic acid binding"/>
    <property type="evidence" value="ECO:0007669"/>
    <property type="project" value="InterPro"/>
</dbReference>
<dbReference type="EMBL" id="AUZZ01010223">
    <property type="protein sequence ID" value="EQD30514.1"/>
    <property type="molecule type" value="Genomic_DNA"/>
</dbReference>
<dbReference type="AlphaFoldDB" id="T1D758"/>
<organism evidence="3">
    <name type="scientific">mine drainage metagenome</name>
    <dbReference type="NCBI Taxonomy" id="410659"/>
    <lineage>
        <taxon>unclassified sequences</taxon>
        <taxon>metagenomes</taxon>
        <taxon>ecological metagenomes</taxon>
    </lineage>
</organism>
<dbReference type="Gene3D" id="3.30.420.10">
    <property type="entry name" value="Ribonuclease H-like superfamily/Ribonuclease H"/>
    <property type="match status" value="1"/>
</dbReference>
<dbReference type="InterPro" id="IPR050900">
    <property type="entry name" value="Transposase_IS3/IS150/IS904"/>
</dbReference>
<reference evidence="3" key="2">
    <citation type="journal article" date="2014" name="ISME J.">
        <title>Microbial stratification in low pH oxic and suboxic macroscopic growths along an acid mine drainage.</title>
        <authorList>
            <person name="Mendez-Garcia C."/>
            <person name="Mesa V."/>
            <person name="Sprenger R.R."/>
            <person name="Richter M."/>
            <person name="Diez M.S."/>
            <person name="Solano J."/>
            <person name="Bargiela R."/>
            <person name="Golyshina O.V."/>
            <person name="Manteca A."/>
            <person name="Ramos J.L."/>
            <person name="Gallego J.R."/>
            <person name="Llorente I."/>
            <person name="Martins Dos Santos V.A."/>
            <person name="Jensen O.N."/>
            <person name="Pelaez A.I."/>
            <person name="Sanchez J."/>
            <person name="Ferrer M."/>
        </authorList>
    </citation>
    <scope>NUCLEOTIDE SEQUENCE</scope>
</reference>
<dbReference type="GO" id="GO:0015074">
    <property type="term" value="P:DNA integration"/>
    <property type="evidence" value="ECO:0007669"/>
    <property type="project" value="InterPro"/>
</dbReference>
<feature type="domain" description="Integrase catalytic" evidence="1">
    <location>
        <begin position="137"/>
        <end position="303"/>
    </location>
</feature>
<name>T1D758_9ZZZZ</name>
<evidence type="ECO:0000313" key="3">
    <source>
        <dbReference type="EMBL" id="EQD77279.1"/>
    </source>
</evidence>
<protein>
    <submittedName>
        <fullName evidence="3">Transposase</fullName>
    </submittedName>
</protein>
<dbReference type="Pfam" id="PF13565">
    <property type="entry name" value="HTH_32"/>
    <property type="match status" value="1"/>
</dbReference>
<dbReference type="InterPro" id="IPR009057">
    <property type="entry name" value="Homeodomain-like_sf"/>
</dbReference>
<proteinExistence type="predicted"/>
<dbReference type="InterPro" id="IPR036397">
    <property type="entry name" value="RNaseH_sf"/>
</dbReference>
<dbReference type="InterPro" id="IPR048020">
    <property type="entry name" value="Transpos_IS3"/>
</dbReference>